<organism evidence="3 4">
    <name type="scientific">Cyanidium caldarium</name>
    <name type="common">Red alga</name>
    <dbReference type="NCBI Taxonomy" id="2771"/>
    <lineage>
        <taxon>Eukaryota</taxon>
        <taxon>Rhodophyta</taxon>
        <taxon>Bangiophyceae</taxon>
        <taxon>Cyanidiales</taxon>
        <taxon>Cyanidiaceae</taxon>
        <taxon>Cyanidium</taxon>
    </lineage>
</organism>
<keyword evidence="4" id="KW-1185">Reference proteome</keyword>
<evidence type="ECO:0000256" key="1">
    <source>
        <dbReference type="SAM" id="MobiDB-lite"/>
    </source>
</evidence>
<feature type="region of interest" description="Disordered" evidence="1">
    <location>
        <begin position="1"/>
        <end position="42"/>
    </location>
</feature>
<feature type="compositionally biased region" description="Basic and acidic residues" evidence="1">
    <location>
        <begin position="12"/>
        <end position="23"/>
    </location>
</feature>
<name>A0AAV9J3X4_CYACA</name>
<sequence>MVSLSVQKRRIANAERQARRDASKTGPSRLLSAGFGRRPDGSGAMRMARNIALALLALLVLGELASLLRHFWMTD</sequence>
<protein>
    <submittedName>
        <fullName evidence="3">Uncharacterized protein</fullName>
    </submittedName>
</protein>
<feature type="transmembrane region" description="Helical" evidence="2">
    <location>
        <begin position="51"/>
        <end position="72"/>
    </location>
</feature>
<comment type="caution">
    <text evidence="3">The sequence shown here is derived from an EMBL/GenBank/DDBJ whole genome shotgun (WGS) entry which is preliminary data.</text>
</comment>
<dbReference type="Proteomes" id="UP001301350">
    <property type="component" value="Unassembled WGS sequence"/>
</dbReference>
<evidence type="ECO:0000313" key="3">
    <source>
        <dbReference type="EMBL" id="KAK4538713.1"/>
    </source>
</evidence>
<dbReference type="AlphaFoldDB" id="A0AAV9J3X4"/>
<keyword evidence="2" id="KW-1133">Transmembrane helix</keyword>
<keyword evidence="2" id="KW-0812">Transmembrane</keyword>
<reference evidence="3 4" key="1">
    <citation type="submission" date="2022-07" db="EMBL/GenBank/DDBJ databases">
        <title>Genome-wide signatures of adaptation to extreme environments.</title>
        <authorList>
            <person name="Cho C.H."/>
            <person name="Yoon H.S."/>
        </authorList>
    </citation>
    <scope>NUCLEOTIDE SEQUENCE [LARGE SCALE GENOMIC DNA]</scope>
    <source>
        <strain evidence="3 4">DBV 063 E5</strain>
    </source>
</reference>
<proteinExistence type="predicted"/>
<evidence type="ECO:0000313" key="4">
    <source>
        <dbReference type="Proteomes" id="UP001301350"/>
    </source>
</evidence>
<gene>
    <name evidence="3" type="ORF">CDCA_CDCA19G4738</name>
</gene>
<accession>A0AAV9J3X4</accession>
<evidence type="ECO:0000256" key="2">
    <source>
        <dbReference type="SAM" id="Phobius"/>
    </source>
</evidence>
<dbReference type="EMBL" id="JANCYW010000019">
    <property type="protein sequence ID" value="KAK4538713.1"/>
    <property type="molecule type" value="Genomic_DNA"/>
</dbReference>
<keyword evidence="2" id="KW-0472">Membrane</keyword>